<organism evidence="2 3">
    <name type="scientific">Crocosphaera watsonii WH 8502</name>
    <dbReference type="NCBI Taxonomy" id="423474"/>
    <lineage>
        <taxon>Bacteria</taxon>
        <taxon>Bacillati</taxon>
        <taxon>Cyanobacteriota</taxon>
        <taxon>Cyanophyceae</taxon>
        <taxon>Oscillatoriophycideae</taxon>
        <taxon>Chroococcales</taxon>
        <taxon>Aphanothecaceae</taxon>
        <taxon>Crocosphaera</taxon>
    </lineage>
</organism>
<sequence>MVSDYIGLPDGTFGKVESIGLRSTKIRISGKGTLMVVPNNY</sequence>
<dbReference type="InterPro" id="IPR023408">
    <property type="entry name" value="MscS_beta-dom_sf"/>
</dbReference>
<protein>
    <submittedName>
        <fullName evidence="2">Potassium efflux system KefA protein / Small-conductance mechanosensitive channel</fullName>
    </submittedName>
</protein>
<comment type="caution">
    <text evidence="2">The sequence shown here is derived from an EMBL/GenBank/DDBJ whole genome shotgun (WGS) entry which is preliminary data.</text>
</comment>
<dbReference type="InterPro" id="IPR006685">
    <property type="entry name" value="MscS_channel_2nd"/>
</dbReference>
<name>T2IFA1_CROWT</name>
<evidence type="ECO:0000259" key="1">
    <source>
        <dbReference type="Pfam" id="PF00924"/>
    </source>
</evidence>
<accession>T2IFA1</accession>
<reference evidence="2 3" key="2">
    <citation type="submission" date="2013-09" db="EMBL/GenBank/DDBJ databases">
        <title>Whole genome comparison of six Crocosphaera watsonii strains with differing phenotypes.</title>
        <authorList>
            <person name="Bench S.R."/>
            <person name="Heller P."/>
            <person name="Frank I."/>
            <person name="Arciniega M."/>
            <person name="Shilova I.N."/>
            <person name="Zehr J.P."/>
        </authorList>
    </citation>
    <scope>NUCLEOTIDE SEQUENCE [LARGE SCALE GENOMIC DNA]</scope>
    <source>
        <strain evidence="2 3">WH 8502</strain>
    </source>
</reference>
<dbReference type="Pfam" id="PF00924">
    <property type="entry name" value="MS_channel_2nd"/>
    <property type="match status" value="1"/>
</dbReference>
<reference evidence="2 3" key="1">
    <citation type="submission" date="2013-01" db="EMBL/GenBank/DDBJ databases">
        <authorList>
            <person name="Bench S."/>
        </authorList>
    </citation>
    <scope>NUCLEOTIDE SEQUENCE [LARGE SCALE GENOMIC DNA]</scope>
    <source>
        <strain evidence="2 3">WH 8502</strain>
    </source>
</reference>
<dbReference type="GO" id="GO:0016020">
    <property type="term" value="C:membrane"/>
    <property type="evidence" value="ECO:0007669"/>
    <property type="project" value="InterPro"/>
</dbReference>
<evidence type="ECO:0000313" key="3">
    <source>
        <dbReference type="Proteomes" id="UP000018348"/>
    </source>
</evidence>
<feature type="domain" description="Mechanosensitive ion channel MscS" evidence="1">
    <location>
        <begin position="2"/>
        <end position="41"/>
    </location>
</feature>
<dbReference type="EMBL" id="CAQK01000519">
    <property type="protein sequence ID" value="CCQ51738.1"/>
    <property type="molecule type" value="Genomic_DNA"/>
</dbReference>
<dbReference type="Gene3D" id="2.30.30.60">
    <property type="match status" value="1"/>
</dbReference>
<proteinExistence type="predicted"/>
<dbReference type="Proteomes" id="UP000018348">
    <property type="component" value="Unassembled WGS sequence"/>
</dbReference>
<gene>
    <name evidence="2" type="ORF">CWATWH8502_2480</name>
</gene>
<dbReference type="AlphaFoldDB" id="T2IFA1"/>
<dbReference type="GO" id="GO:0055085">
    <property type="term" value="P:transmembrane transport"/>
    <property type="evidence" value="ECO:0007669"/>
    <property type="project" value="InterPro"/>
</dbReference>
<evidence type="ECO:0000313" key="2">
    <source>
        <dbReference type="EMBL" id="CCQ51738.1"/>
    </source>
</evidence>